<keyword evidence="2" id="KW-1185">Reference proteome</keyword>
<evidence type="ECO:0000313" key="1">
    <source>
        <dbReference type="EMBL" id="MBP3955386.1"/>
    </source>
</evidence>
<evidence type="ECO:0000313" key="2">
    <source>
        <dbReference type="Proteomes" id="UP000676565"/>
    </source>
</evidence>
<comment type="caution">
    <text evidence="1">The sequence shown here is derived from an EMBL/GenBank/DDBJ whole genome shotgun (WGS) entry which is preliminary data.</text>
</comment>
<organism evidence="1 2">
    <name type="scientific">Gemmata palustris</name>
    <dbReference type="NCBI Taxonomy" id="2822762"/>
    <lineage>
        <taxon>Bacteria</taxon>
        <taxon>Pseudomonadati</taxon>
        <taxon>Planctomycetota</taxon>
        <taxon>Planctomycetia</taxon>
        <taxon>Gemmatales</taxon>
        <taxon>Gemmataceae</taxon>
        <taxon>Gemmata</taxon>
    </lineage>
</organism>
<accession>A0ABS5BNV1</accession>
<dbReference type="EMBL" id="JAGKQQ010000001">
    <property type="protein sequence ID" value="MBP3955386.1"/>
    <property type="molecule type" value="Genomic_DNA"/>
</dbReference>
<dbReference type="Proteomes" id="UP000676565">
    <property type="component" value="Unassembled WGS sequence"/>
</dbReference>
<protein>
    <submittedName>
        <fullName evidence="1">Uncharacterized protein</fullName>
    </submittedName>
</protein>
<gene>
    <name evidence="1" type="ORF">J8F10_08845</name>
</gene>
<proteinExistence type="predicted"/>
<sequence>MTGSRDADTDTITASQQDVIEPVLMANLEFDSGDLLAHSSLGNLVFDGQTYLGVGKFGGITAAEENSDLSRSPISLTLSNIPGDMGAIVLGEHYQGRRATIYLGYFDPATGLLVGDPVILYRGRMDAARIRQGQTFVVTVSIENRFAAWDKPKVRRYNNADQQSRHPGDKGCQYVEQAVEKEIVWGGKG</sequence>
<name>A0ABS5BNV1_9BACT</name>
<dbReference type="RefSeq" id="WP_210653468.1">
    <property type="nucleotide sequence ID" value="NZ_JAGKQQ010000001.1"/>
</dbReference>
<reference evidence="1 2" key="1">
    <citation type="submission" date="2021-04" db="EMBL/GenBank/DDBJ databases">
        <authorList>
            <person name="Ivanova A."/>
        </authorList>
    </citation>
    <scope>NUCLEOTIDE SEQUENCE [LARGE SCALE GENOMIC DNA]</scope>
    <source>
        <strain evidence="1 2">G18</strain>
    </source>
</reference>